<accession>A0ACB1AGU4</accession>
<organism evidence="1 2">
    <name type="scientific">Meloidogyne enterolobii</name>
    <name type="common">Root-knot nematode worm</name>
    <name type="synonym">Meloidogyne mayaguensis</name>
    <dbReference type="NCBI Taxonomy" id="390850"/>
    <lineage>
        <taxon>Eukaryota</taxon>
        <taxon>Metazoa</taxon>
        <taxon>Ecdysozoa</taxon>
        <taxon>Nematoda</taxon>
        <taxon>Chromadorea</taxon>
        <taxon>Rhabditida</taxon>
        <taxon>Tylenchina</taxon>
        <taxon>Tylenchomorpha</taxon>
        <taxon>Tylenchoidea</taxon>
        <taxon>Meloidogynidae</taxon>
        <taxon>Meloidogyninae</taxon>
        <taxon>Meloidogyne</taxon>
    </lineage>
</organism>
<name>A0ACB1AGU4_MELEN</name>
<sequence>MTDRVYRVNFCAISPLLPKKKQGRATADGKTAEKMEAFILLLLPFSLLALIYFYFLLPFL</sequence>
<protein>
    <submittedName>
        <fullName evidence="1">Uncharacterized protein</fullName>
    </submittedName>
</protein>
<keyword evidence="2" id="KW-1185">Reference proteome</keyword>
<proteinExistence type="predicted"/>
<dbReference type="Proteomes" id="UP001497535">
    <property type="component" value="Unassembled WGS sequence"/>
</dbReference>
<gene>
    <name evidence="1" type="ORF">MENTE1834_LOCUS38496</name>
</gene>
<evidence type="ECO:0000313" key="2">
    <source>
        <dbReference type="Proteomes" id="UP001497535"/>
    </source>
</evidence>
<evidence type="ECO:0000313" key="1">
    <source>
        <dbReference type="EMBL" id="CAK5090695.1"/>
    </source>
</evidence>
<dbReference type="EMBL" id="CAVMJV010000083">
    <property type="protein sequence ID" value="CAK5090695.1"/>
    <property type="molecule type" value="Genomic_DNA"/>
</dbReference>
<comment type="caution">
    <text evidence="1">The sequence shown here is derived from an EMBL/GenBank/DDBJ whole genome shotgun (WGS) entry which is preliminary data.</text>
</comment>
<reference evidence="1" key="1">
    <citation type="submission" date="2023-11" db="EMBL/GenBank/DDBJ databases">
        <authorList>
            <person name="Poullet M."/>
        </authorList>
    </citation>
    <scope>NUCLEOTIDE SEQUENCE</scope>
    <source>
        <strain evidence="1">E1834</strain>
    </source>
</reference>